<sequence>MDASRRVSLVAIGYRLLIDKDATVDAEFNGPKRSRRGKKKKKLKVDFSEIPGLEVGPELTPVRSGSYQEVMNRSGQGRARQGRAGQGRAGRRGGGQEKTSQEEHD</sequence>
<dbReference type="EMBL" id="PQXO01000532">
    <property type="protein sequence ID" value="TGO84224.1"/>
    <property type="molecule type" value="Genomic_DNA"/>
</dbReference>
<organism evidence="2 3">
    <name type="scientific">Botrytis porri</name>
    <dbReference type="NCBI Taxonomy" id="87229"/>
    <lineage>
        <taxon>Eukaryota</taxon>
        <taxon>Fungi</taxon>
        <taxon>Dikarya</taxon>
        <taxon>Ascomycota</taxon>
        <taxon>Pezizomycotina</taxon>
        <taxon>Leotiomycetes</taxon>
        <taxon>Helotiales</taxon>
        <taxon>Sclerotiniaceae</taxon>
        <taxon>Botrytis</taxon>
    </lineage>
</organism>
<feature type="region of interest" description="Disordered" evidence="1">
    <location>
        <begin position="53"/>
        <end position="105"/>
    </location>
</feature>
<name>A0A4Z1KKW6_9HELO</name>
<comment type="caution">
    <text evidence="2">The sequence shown here is derived from an EMBL/GenBank/DDBJ whole genome shotgun (WGS) entry which is preliminary data.</text>
</comment>
<evidence type="ECO:0000313" key="2">
    <source>
        <dbReference type="EMBL" id="TGO84224.1"/>
    </source>
</evidence>
<dbReference type="AlphaFoldDB" id="A0A4Z1KKW6"/>
<protein>
    <submittedName>
        <fullName evidence="2">Uncharacterized protein</fullName>
    </submittedName>
</protein>
<feature type="compositionally biased region" description="Polar residues" evidence="1">
    <location>
        <begin position="63"/>
        <end position="74"/>
    </location>
</feature>
<keyword evidence="3" id="KW-1185">Reference proteome</keyword>
<gene>
    <name evidence="2" type="ORF">BPOR_0533g00060</name>
</gene>
<dbReference type="Proteomes" id="UP000297280">
    <property type="component" value="Unassembled WGS sequence"/>
</dbReference>
<proteinExistence type="predicted"/>
<reference evidence="2 3" key="1">
    <citation type="submission" date="2017-12" db="EMBL/GenBank/DDBJ databases">
        <title>Comparative genomics of Botrytis spp.</title>
        <authorList>
            <person name="Valero-Jimenez C.A."/>
            <person name="Tapia P."/>
            <person name="Veloso J."/>
            <person name="Silva-Moreno E."/>
            <person name="Staats M."/>
            <person name="Valdes J.H."/>
            <person name="Van Kan J.A.L."/>
        </authorList>
    </citation>
    <scope>NUCLEOTIDE SEQUENCE [LARGE SCALE GENOMIC DNA]</scope>
    <source>
        <strain evidence="2 3">MUCL3349</strain>
    </source>
</reference>
<accession>A0A4Z1KKW6</accession>
<evidence type="ECO:0000256" key="1">
    <source>
        <dbReference type="SAM" id="MobiDB-lite"/>
    </source>
</evidence>
<evidence type="ECO:0000313" key="3">
    <source>
        <dbReference type="Proteomes" id="UP000297280"/>
    </source>
</evidence>